<dbReference type="GO" id="GO:0004000">
    <property type="term" value="F:adenosine deaminase activity"/>
    <property type="evidence" value="ECO:0007669"/>
    <property type="project" value="UniProtKB-ARBA"/>
</dbReference>
<dbReference type="GO" id="GO:0005829">
    <property type="term" value="C:cytosol"/>
    <property type="evidence" value="ECO:0007669"/>
    <property type="project" value="TreeGrafter"/>
</dbReference>
<proteinExistence type="inferred from homology"/>
<dbReference type="PANTHER" id="PTHR11409:SF43">
    <property type="entry name" value="ADENOSINE DEAMINASE"/>
    <property type="match status" value="1"/>
</dbReference>
<comment type="cofactor">
    <cofactor evidence="1">
        <name>Zn(2+)</name>
        <dbReference type="ChEBI" id="CHEBI:29105"/>
    </cofactor>
</comment>
<dbReference type="GO" id="GO:0046103">
    <property type="term" value="P:inosine biosynthetic process"/>
    <property type="evidence" value="ECO:0007669"/>
    <property type="project" value="TreeGrafter"/>
</dbReference>
<evidence type="ECO:0000256" key="6">
    <source>
        <dbReference type="ARBA" id="ARBA00022833"/>
    </source>
</evidence>
<dbReference type="InterPro" id="IPR006330">
    <property type="entry name" value="Ado/ade_deaminase"/>
</dbReference>
<dbReference type="CDD" id="cd01320">
    <property type="entry name" value="ADA"/>
    <property type="match status" value="1"/>
</dbReference>
<evidence type="ECO:0000256" key="2">
    <source>
        <dbReference type="ARBA" id="ARBA00006676"/>
    </source>
</evidence>
<comment type="similarity">
    <text evidence="2">Belongs to the metallo-dependent hydrolases superfamily. Adenosine and AMP deaminases family.</text>
</comment>
<evidence type="ECO:0000259" key="8">
    <source>
        <dbReference type="Pfam" id="PF00962"/>
    </source>
</evidence>
<dbReference type="Pfam" id="PF00962">
    <property type="entry name" value="A_deaminase"/>
    <property type="match status" value="1"/>
</dbReference>
<feature type="domain" description="Adenosine deaminase" evidence="8">
    <location>
        <begin position="68"/>
        <end position="388"/>
    </location>
</feature>
<keyword evidence="5 9" id="KW-0378">Hydrolase</keyword>
<name>A0A538T7S4_UNCEI</name>
<evidence type="ECO:0000256" key="3">
    <source>
        <dbReference type="ARBA" id="ARBA00012784"/>
    </source>
</evidence>
<feature type="region of interest" description="Disordered" evidence="7">
    <location>
        <begin position="15"/>
        <end position="55"/>
    </location>
</feature>
<sequence>MWAWRSASCPRAIPIRSGYSSGLPKQSPHSRDSRTPPWESLVRRSPPRRRTSPWGDARRRRPILHALPKTDLHVHLDGSIRPKSLFALAKDQGVRLEVRGEAELRSFLHRLTAGVSLPTYLKAFDLTLSILQEREALERVAFELAEDAHLENIRYMEVRYCPALHVRHGLELHDTVDAVLRGLSEAGRNYGIRTGTIICGIRHLSPKLSLELADLAVAYVGRGVVGFDLAGAEKDYPAKAHREAFDRVLRNNVNVTVHAGEAFGPGSIRQALHHLGAHRIGHGTRLREDRMTLDYVNDHRIPLEMCLTSNVQTKATPSFEEHPFRDYLRLGVRVTLNTDNRLVSSTTMTDELDRAVRTFALSPMDVRQVLMNGFKSAFVPYQDKGAFLRDAVLEIDRELTRARIATGESERDLL</sequence>
<protein>
    <recommendedName>
        <fullName evidence="3">adenosine deaminase</fullName>
        <ecNumber evidence="3">3.5.4.4</ecNumber>
    </recommendedName>
</protein>
<dbReference type="InterPro" id="IPR001365">
    <property type="entry name" value="A_deaminase_dom"/>
</dbReference>
<dbReference type="Proteomes" id="UP000316852">
    <property type="component" value="Unassembled WGS sequence"/>
</dbReference>
<dbReference type="Gene3D" id="3.20.20.140">
    <property type="entry name" value="Metal-dependent hydrolases"/>
    <property type="match status" value="1"/>
</dbReference>
<evidence type="ECO:0000256" key="7">
    <source>
        <dbReference type="SAM" id="MobiDB-lite"/>
    </source>
</evidence>
<evidence type="ECO:0000313" key="10">
    <source>
        <dbReference type="Proteomes" id="UP000316852"/>
    </source>
</evidence>
<gene>
    <name evidence="9" type="primary">add</name>
    <name evidence="9" type="ORF">E6K76_04105</name>
</gene>
<dbReference type="GO" id="GO:0046872">
    <property type="term" value="F:metal ion binding"/>
    <property type="evidence" value="ECO:0007669"/>
    <property type="project" value="UniProtKB-KW"/>
</dbReference>
<evidence type="ECO:0000256" key="5">
    <source>
        <dbReference type="ARBA" id="ARBA00022801"/>
    </source>
</evidence>
<dbReference type="EC" id="3.5.4.4" evidence="3"/>
<evidence type="ECO:0000256" key="1">
    <source>
        <dbReference type="ARBA" id="ARBA00001947"/>
    </source>
</evidence>
<dbReference type="PANTHER" id="PTHR11409">
    <property type="entry name" value="ADENOSINE DEAMINASE"/>
    <property type="match status" value="1"/>
</dbReference>
<keyword evidence="4" id="KW-0479">Metal-binding</keyword>
<dbReference type="InterPro" id="IPR032466">
    <property type="entry name" value="Metal_Hydrolase"/>
</dbReference>
<reference evidence="9 10" key="1">
    <citation type="journal article" date="2019" name="Nat. Microbiol.">
        <title>Mediterranean grassland soil C-N compound turnover is dependent on rainfall and depth, and is mediated by genomically divergent microorganisms.</title>
        <authorList>
            <person name="Diamond S."/>
            <person name="Andeer P.F."/>
            <person name="Li Z."/>
            <person name="Crits-Christoph A."/>
            <person name="Burstein D."/>
            <person name="Anantharaman K."/>
            <person name="Lane K.R."/>
            <person name="Thomas B.C."/>
            <person name="Pan C."/>
            <person name="Northen T.R."/>
            <person name="Banfield J.F."/>
        </authorList>
    </citation>
    <scope>NUCLEOTIDE SEQUENCE [LARGE SCALE GENOMIC DNA]</scope>
    <source>
        <strain evidence="9">WS_6</strain>
    </source>
</reference>
<accession>A0A538T7S4</accession>
<dbReference type="NCBIfam" id="TIGR01430">
    <property type="entry name" value="aden_deam"/>
    <property type="match status" value="1"/>
</dbReference>
<dbReference type="EMBL" id="VBOW01000020">
    <property type="protein sequence ID" value="TMQ59682.1"/>
    <property type="molecule type" value="Genomic_DNA"/>
</dbReference>
<keyword evidence="6" id="KW-0862">Zinc</keyword>
<dbReference type="SUPFAM" id="SSF51556">
    <property type="entry name" value="Metallo-dependent hydrolases"/>
    <property type="match status" value="1"/>
</dbReference>
<dbReference type="AlphaFoldDB" id="A0A538T7S4"/>
<evidence type="ECO:0000313" key="9">
    <source>
        <dbReference type="EMBL" id="TMQ59682.1"/>
    </source>
</evidence>
<dbReference type="GO" id="GO:0006154">
    <property type="term" value="P:adenosine catabolic process"/>
    <property type="evidence" value="ECO:0007669"/>
    <property type="project" value="TreeGrafter"/>
</dbReference>
<organism evidence="9 10">
    <name type="scientific">Eiseniibacteriota bacterium</name>
    <dbReference type="NCBI Taxonomy" id="2212470"/>
    <lineage>
        <taxon>Bacteria</taxon>
        <taxon>Candidatus Eiseniibacteriota</taxon>
    </lineage>
</organism>
<comment type="caution">
    <text evidence="9">The sequence shown here is derived from an EMBL/GenBank/DDBJ whole genome shotgun (WGS) entry which is preliminary data.</text>
</comment>
<evidence type="ECO:0000256" key="4">
    <source>
        <dbReference type="ARBA" id="ARBA00022723"/>
    </source>
</evidence>
<dbReference type="GO" id="GO:0043103">
    <property type="term" value="P:hypoxanthine salvage"/>
    <property type="evidence" value="ECO:0007669"/>
    <property type="project" value="TreeGrafter"/>
</dbReference>